<dbReference type="AlphaFoldDB" id="A0A3B4ZD63"/>
<dbReference type="PROSITE" id="PS50835">
    <property type="entry name" value="IG_LIKE"/>
    <property type="match status" value="7"/>
</dbReference>
<evidence type="ECO:0000259" key="6">
    <source>
        <dbReference type="PROSITE" id="PS50835"/>
    </source>
</evidence>
<name>A0A3B4ZD63_9TELE</name>
<keyword evidence="4" id="KW-0472">Membrane</keyword>
<feature type="compositionally biased region" description="Gly residues" evidence="3">
    <location>
        <begin position="804"/>
        <end position="813"/>
    </location>
</feature>
<evidence type="ECO:0000256" key="5">
    <source>
        <dbReference type="SAM" id="SignalP"/>
    </source>
</evidence>
<dbReference type="GO" id="GO:0007166">
    <property type="term" value="P:cell surface receptor signaling pathway"/>
    <property type="evidence" value="ECO:0007669"/>
    <property type="project" value="TreeGrafter"/>
</dbReference>
<evidence type="ECO:0000256" key="4">
    <source>
        <dbReference type="SAM" id="Phobius"/>
    </source>
</evidence>
<dbReference type="InterPro" id="IPR007110">
    <property type="entry name" value="Ig-like_dom"/>
</dbReference>
<dbReference type="InterPro" id="IPR003599">
    <property type="entry name" value="Ig_sub"/>
</dbReference>
<dbReference type="SUPFAM" id="SSF48726">
    <property type="entry name" value="Immunoglobulin"/>
    <property type="match status" value="5"/>
</dbReference>
<dbReference type="InterPro" id="IPR036179">
    <property type="entry name" value="Ig-like_dom_sf"/>
</dbReference>
<dbReference type="GO" id="GO:0006955">
    <property type="term" value="P:immune response"/>
    <property type="evidence" value="ECO:0007669"/>
    <property type="project" value="TreeGrafter"/>
</dbReference>
<dbReference type="Ensembl" id="ENSSPAT00000006926.1">
    <property type="protein sequence ID" value="ENSSPAP00000006788.1"/>
    <property type="gene ID" value="ENSSPAG00000005201.1"/>
</dbReference>
<feature type="compositionally biased region" description="Polar residues" evidence="3">
    <location>
        <begin position="776"/>
        <end position="785"/>
    </location>
</feature>
<dbReference type="Gene3D" id="2.60.40.10">
    <property type="entry name" value="Immunoglobulins"/>
    <property type="match status" value="7"/>
</dbReference>
<dbReference type="PANTHER" id="PTHR11481">
    <property type="entry name" value="IMMUNOGLOBULIN FC RECEPTOR"/>
    <property type="match status" value="1"/>
</dbReference>
<dbReference type="InterPro" id="IPR050488">
    <property type="entry name" value="Ig_Fc_receptor"/>
</dbReference>
<dbReference type="SMART" id="SM00409">
    <property type="entry name" value="IG"/>
    <property type="match status" value="7"/>
</dbReference>
<feature type="signal peptide" evidence="5">
    <location>
        <begin position="1"/>
        <end position="18"/>
    </location>
</feature>
<dbReference type="GO" id="GO:0004888">
    <property type="term" value="F:transmembrane signaling receptor activity"/>
    <property type="evidence" value="ECO:0007669"/>
    <property type="project" value="TreeGrafter"/>
</dbReference>
<evidence type="ECO:0000256" key="2">
    <source>
        <dbReference type="ARBA" id="ARBA00023157"/>
    </source>
</evidence>
<feature type="domain" description="Ig-like" evidence="6">
    <location>
        <begin position="418"/>
        <end position="498"/>
    </location>
</feature>
<feature type="domain" description="Ig-like" evidence="6">
    <location>
        <begin position="50"/>
        <end position="133"/>
    </location>
</feature>
<dbReference type="CDD" id="cd00096">
    <property type="entry name" value="Ig"/>
    <property type="match status" value="2"/>
</dbReference>
<feature type="domain" description="Ig-like" evidence="6">
    <location>
        <begin position="604"/>
        <end position="671"/>
    </location>
</feature>
<feature type="domain" description="Ig-like" evidence="6">
    <location>
        <begin position="331"/>
        <end position="405"/>
    </location>
</feature>
<sequence length="813" mass="90508">MWLFKVFGVVYLTAVCGAQDGSDATRLPTVPPQTTALPKVTTPVYVPPVPSLQQVSTWSDVFPSEKVEFRCTVSDSSDWTFTWYRSGNKIDSDPSLSFSGDGSVLTITSATGGIYSCKGQHKTNGVMTQSSNSLQLNVYGNKPKPKLSQSSNYPEMFPGESITFTCTVDVSTGWEYLWYHNGQEIPAADGKTYPITSLDHSKSGQYQCKAKRGKDPFYTEASETTTLRVADPPTPTLKLVSPWLDVFENEMVEFSCEVSSSDWTSTWYRNQENLENTDIEFNMDEEGSTLNVTSITKAAQGDYTCKAHLTSRGVNSGFSNSVKVSVYDNVPTPTLSKDGFNSMYVGETVNFTCKVTVSSGWTYQWYKDEKALTHTSPTVSIFLGLPDEGMYSCKATRGETETKFSEKKQQDVLEIPVPSLKPVTQWLDVFPEEGVELSCGMPESSEWTYTWYKDTKEVQADEKPHFGKDKATLTFKSASTSHRGKYRCSGKLKSRSVNSNPSSEVTLHVYDTKPRVTLVQNLDHSLMHTGDPVSFSCHVDGSSGWEYLWYKDRSPLDISGVYHNISSVEKGGSGSYECKAKRGKKMVFNTGWSQAVKLDIKERPKASIILKTGWSEVFSTDSLVLECKVESEYKNWTFKWSKGRELINTSSSERHVATPHNDPEQSDYTCQGIRNRRPLYSRSSDSFTTRNLLLKRRMLLSISGCLFFGIIVVFLGCIVLRFTRKKAEVDENPEEANLFLTMAQLKECADAPCPLVEYITDADLDAPPKEGDENGTVCSETTPLPITSPEDKAVTSDNNDTTENGGGLVSFQQ</sequence>
<protein>
    <submittedName>
        <fullName evidence="7">Titin-like</fullName>
    </submittedName>
</protein>
<feature type="domain" description="Ig-like" evidence="6">
    <location>
        <begin position="145"/>
        <end position="230"/>
    </location>
</feature>
<evidence type="ECO:0000256" key="1">
    <source>
        <dbReference type="ARBA" id="ARBA00022729"/>
    </source>
</evidence>
<feature type="transmembrane region" description="Helical" evidence="4">
    <location>
        <begin position="698"/>
        <end position="720"/>
    </location>
</feature>
<feature type="chain" id="PRO_5017394718" evidence="5">
    <location>
        <begin position="19"/>
        <end position="813"/>
    </location>
</feature>
<keyword evidence="1 5" id="KW-0732">Signal</keyword>
<dbReference type="InterPro" id="IPR003598">
    <property type="entry name" value="Ig_sub2"/>
</dbReference>
<dbReference type="GeneTree" id="ENSGT00940000165428"/>
<reference evidence="7" key="1">
    <citation type="submission" date="2023-09" db="UniProtKB">
        <authorList>
            <consortium name="Ensembl"/>
        </authorList>
    </citation>
    <scope>IDENTIFICATION</scope>
</reference>
<dbReference type="Pfam" id="PF13895">
    <property type="entry name" value="Ig_2"/>
    <property type="match status" value="2"/>
</dbReference>
<evidence type="ECO:0000313" key="7">
    <source>
        <dbReference type="Ensembl" id="ENSSPAP00000006788.1"/>
    </source>
</evidence>
<feature type="domain" description="Ig-like" evidence="6">
    <location>
        <begin position="514"/>
        <end position="599"/>
    </location>
</feature>
<dbReference type="SMART" id="SM00408">
    <property type="entry name" value="IGc2"/>
    <property type="match status" value="6"/>
</dbReference>
<organism evidence="7">
    <name type="scientific">Stegastes partitus</name>
    <name type="common">bicolor damselfish</name>
    <dbReference type="NCBI Taxonomy" id="144197"/>
    <lineage>
        <taxon>Eukaryota</taxon>
        <taxon>Metazoa</taxon>
        <taxon>Chordata</taxon>
        <taxon>Craniata</taxon>
        <taxon>Vertebrata</taxon>
        <taxon>Euteleostomi</taxon>
        <taxon>Actinopterygii</taxon>
        <taxon>Neopterygii</taxon>
        <taxon>Teleostei</taxon>
        <taxon>Neoteleostei</taxon>
        <taxon>Acanthomorphata</taxon>
        <taxon>Ovalentaria</taxon>
        <taxon>Pomacentridae</taxon>
        <taxon>Stegastes</taxon>
    </lineage>
</organism>
<keyword evidence="4" id="KW-0812">Transmembrane</keyword>
<feature type="region of interest" description="Disordered" evidence="3">
    <location>
        <begin position="766"/>
        <end position="813"/>
    </location>
</feature>
<dbReference type="PANTHER" id="PTHR11481:SF121">
    <property type="entry name" value="CARCINOEMBRYONIC ANTIGEN-RELATED CELL ADHESION MOLECULE 5"/>
    <property type="match status" value="1"/>
</dbReference>
<evidence type="ECO:0000256" key="3">
    <source>
        <dbReference type="SAM" id="MobiDB-lite"/>
    </source>
</evidence>
<dbReference type="Pfam" id="PF13927">
    <property type="entry name" value="Ig_3"/>
    <property type="match status" value="4"/>
</dbReference>
<keyword evidence="2" id="KW-1015">Disulfide bond</keyword>
<proteinExistence type="predicted"/>
<accession>A0A3B4ZD63</accession>
<keyword evidence="4" id="KW-1133">Transmembrane helix</keyword>
<dbReference type="InterPro" id="IPR013783">
    <property type="entry name" value="Ig-like_fold"/>
</dbReference>
<dbReference type="GO" id="GO:0009897">
    <property type="term" value="C:external side of plasma membrane"/>
    <property type="evidence" value="ECO:0007669"/>
    <property type="project" value="TreeGrafter"/>
</dbReference>
<feature type="domain" description="Ig-like" evidence="6">
    <location>
        <begin position="235"/>
        <end position="325"/>
    </location>
</feature>